<name>A0ABN8EZF7_9BACT</name>
<evidence type="ECO:0000313" key="3">
    <source>
        <dbReference type="Proteomes" id="UP000837932"/>
    </source>
</evidence>
<comment type="caution">
    <text evidence="2">The sequence shown here is derived from an EMBL/GenBank/DDBJ whole genome shotgun (WGS) entry which is preliminary data.</text>
</comment>
<dbReference type="Proteomes" id="UP000837932">
    <property type="component" value="Unassembled WGS sequence"/>
</dbReference>
<evidence type="ECO:0008006" key="4">
    <source>
        <dbReference type="Google" id="ProtNLM"/>
    </source>
</evidence>
<dbReference type="EMBL" id="CAKLPY010000010">
    <property type="protein sequence ID" value="CAH0998024.1"/>
    <property type="molecule type" value="Genomic_DNA"/>
</dbReference>
<organism evidence="2 3">
    <name type="scientific">Emticicia aquatica</name>
    <dbReference type="NCBI Taxonomy" id="1681835"/>
    <lineage>
        <taxon>Bacteria</taxon>
        <taxon>Pseudomonadati</taxon>
        <taxon>Bacteroidota</taxon>
        <taxon>Cytophagia</taxon>
        <taxon>Cytophagales</taxon>
        <taxon>Leadbetterellaceae</taxon>
        <taxon>Emticicia</taxon>
    </lineage>
</organism>
<dbReference type="Gene3D" id="1.25.40.10">
    <property type="entry name" value="Tetratricopeptide repeat domain"/>
    <property type="match status" value="1"/>
</dbReference>
<keyword evidence="1" id="KW-0472">Membrane</keyword>
<gene>
    <name evidence="2" type="ORF">EMA8858_04159</name>
</gene>
<accession>A0ABN8EZF7</accession>
<feature type="transmembrane region" description="Helical" evidence="1">
    <location>
        <begin position="9"/>
        <end position="28"/>
    </location>
</feature>
<protein>
    <recommendedName>
        <fullName evidence="4">Tetratricopeptide repeat protein</fullName>
    </recommendedName>
</protein>
<evidence type="ECO:0000256" key="1">
    <source>
        <dbReference type="SAM" id="Phobius"/>
    </source>
</evidence>
<keyword evidence="1" id="KW-1133">Transmembrane helix</keyword>
<sequence length="328" mass="38759">MERFKNPTAYLIILGTILCLSFVTYYHYKPSALKIPLKDIDKHLAYQKEKGIESLEEYKQLLEFYPNSFEANYLLAKFYSNNQSKISSVNSNDVEKLLLKSWEVNSNFFDSNFMLAQIYYDKDEISKAEKFIKLAESVGGNNKGVGDLKSKIDDVILLTMVKDSVLHRYTNDVRKSLYTAQELYSYYTFVGYNEYYHSYIQNMVEDLDHISLRFDKLEYNGKIVRTSDIKKEYQGCLDKIIEKKKQNEIDRQISDICGLQPQKEFLTNRLSLKFRLIDIYPVEQLGNCKYSWHVEFYDTYGRLNNYRMTTGVNRDKIGIEVFEVYKLY</sequence>
<evidence type="ECO:0000313" key="2">
    <source>
        <dbReference type="EMBL" id="CAH0998024.1"/>
    </source>
</evidence>
<proteinExistence type="predicted"/>
<dbReference type="RefSeq" id="WP_238808832.1">
    <property type="nucleotide sequence ID" value="NZ_CAKLPY010000010.1"/>
</dbReference>
<keyword evidence="3" id="KW-1185">Reference proteome</keyword>
<reference evidence="2" key="1">
    <citation type="submission" date="2021-12" db="EMBL/GenBank/DDBJ databases">
        <authorList>
            <person name="Rodrigo-Torres L."/>
            <person name="Arahal R. D."/>
            <person name="Lucena T."/>
        </authorList>
    </citation>
    <scope>NUCLEOTIDE SEQUENCE</scope>
    <source>
        <strain evidence="2">CECT 8858</strain>
    </source>
</reference>
<dbReference type="InterPro" id="IPR011990">
    <property type="entry name" value="TPR-like_helical_dom_sf"/>
</dbReference>
<keyword evidence="1" id="KW-0812">Transmembrane</keyword>
<dbReference type="SUPFAM" id="SSF48452">
    <property type="entry name" value="TPR-like"/>
    <property type="match status" value="1"/>
</dbReference>